<dbReference type="Pfam" id="PF00571">
    <property type="entry name" value="CBS"/>
    <property type="match status" value="2"/>
</dbReference>
<dbReference type="InterPro" id="IPR051257">
    <property type="entry name" value="Diverse_CBS-Domain"/>
</dbReference>
<reference evidence="5 6" key="1">
    <citation type="submission" date="2022-10" db="EMBL/GenBank/DDBJ databases">
        <title>Roseococcus glaciei nov., sp. nov., isolated from glacier.</title>
        <authorList>
            <person name="Liu Q."/>
            <person name="Xin Y.-H."/>
        </authorList>
    </citation>
    <scope>NUCLEOTIDE SEQUENCE [LARGE SCALE GENOMIC DNA]</scope>
    <source>
        <strain evidence="5 6">MDT2-1-1</strain>
    </source>
</reference>
<feature type="domain" description="BON" evidence="3">
    <location>
        <begin position="154"/>
        <end position="222"/>
    </location>
</feature>
<dbReference type="PANTHER" id="PTHR43080:SF26">
    <property type="entry name" value="REGULATORY PROTEIN"/>
    <property type="match status" value="1"/>
</dbReference>
<feature type="domain" description="CBS" evidence="4">
    <location>
        <begin position="94"/>
        <end position="149"/>
    </location>
</feature>
<dbReference type="SUPFAM" id="SSF54631">
    <property type="entry name" value="CBS-domain pair"/>
    <property type="match status" value="1"/>
</dbReference>
<dbReference type="Gene3D" id="3.30.1340.30">
    <property type="match status" value="1"/>
</dbReference>
<dbReference type="RefSeq" id="WP_301591454.1">
    <property type="nucleotide sequence ID" value="NZ_JAPFQI010000015.1"/>
</dbReference>
<dbReference type="PROSITE" id="PS50914">
    <property type="entry name" value="BON"/>
    <property type="match status" value="1"/>
</dbReference>
<protein>
    <submittedName>
        <fullName evidence="5">CBS domain-containing protein</fullName>
    </submittedName>
</protein>
<evidence type="ECO:0000313" key="5">
    <source>
        <dbReference type="EMBL" id="MCW8087277.1"/>
    </source>
</evidence>
<dbReference type="PIRSF" id="PIRSF036990">
    <property type="entry name" value="UCP036990_CBS_BON"/>
    <property type="match status" value="1"/>
</dbReference>
<keyword evidence="6" id="KW-1185">Reference proteome</keyword>
<sequence>MIARDVMTRSLVTVRPEMPVASLASLLSERGISGVPVTDEKGCLLGIVTEGDLLRRIAAPRDEKPGLLAGLFGDAGTLAAQFSRAHGRTVADVMTREVETVTPGAPLPAIATLMEQRGIRRVPVTEEGMLLGVVSRADLLRALLAESPEATQADDAEIRRELARRLREQPWADRHFLHASVREGAVTLSGFARNPEVARALRVLAEGVPGVRHVSVDLAPPPPFMLRGTP</sequence>
<dbReference type="InterPro" id="IPR017080">
    <property type="entry name" value="UCP036990_CBS_BON"/>
</dbReference>
<evidence type="ECO:0000259" key="4">
    <source>
        <dbReference type="PROSITE" id="PS51371"/>
    </source>
</evidence>
<dbReference type="InterPro" id="IPR000644">
    <property type="entry name" value="CBS_dom"/>
</dbReference>
<dbReference type="EMBL" id="JAPFQI010000015">
    <property type="protein sequence ID" value="MCW8087277.1"/>
    <property type="molecule type" value="Genomic_DNA"/>
</dbReference>
<organism evidence="5 6">
    <name type="scientific">Sabulicella glaciei</name>
    <dbReference type="NCBI Taxonomy" id="2984948"/>
    <lineage>
        <taxon>Bacteria</taxon>
        <taxon>Pseudomonadati</taxon>
        <taxon>Pseudomonadota</taxon>
        <taxon>Alphaproteobacteria</taxon>
        <taxon>Acetobacterales</taxon>
        <taxon>Acetobacteraceae</taxon>
        <taxon>Sabulicella</taxon>
    </lineage>
</organism>
<dbReference type="Proteomes" id="UP001526430">
    <property type="component" value="Unassembled WGS sequence"/>
</dbReference>
<gene>
    <name evidence="5" type="ORF">OF850_16705</name>
</gene>
<dbReference type="InterPro" id="IPR046342">
    <property type="entry name" value="CBS_dom_sf"/>
</dbReference>
<dbReference type="PROSITE" id="PS51371">
    <property type="entry name" value="CBS"/>
    <property type="match status" value="2"/>
</dbReference>
<dbReference type="SMART" id="SM00116">
    <property type="entry name" value="CBS"/>
    <property type="match status" value="2"/>
</dbReference>
<evidence type="ECO:0000259" key="3">
    <source>
        <dbReference type="PROSITE" id="PS50914"/>
    </source>
</evidence>
<evidence type="ECO:0000256" key="2">
    <source>
        <dbReference type="PROSITE-ProRule" id="PRU00703"/>
    </source>
</evidence>
<dbReference type="InterPro" id="IPR007055">
    <property type="entry name" value="BON_dom"/>
</dbReference>
<evidence type="ECO:0000313" key="6">
    <source>
        <dbReference type="Proteomes" id="UP001526430"/>
    </source>
</evidence>
<dbReference type="Pfam" id="PF04972">
    <property type="entry name" value="BON"/>
    <property type="match status" value="1"/>
</dbReference>
<feature type="domain" description="CBS" evidence="4">
    <location>
        <begin position="7"/>
        <end position="63"/>
    </location>
</feature>
<name>A0ABT3NYN1_9PROT</name>
<dbReference type="Gene3D" id="3.10.580.10">
    <property type="entry name" value="CBS-domain"/>
    <property type="match status" value="1"/>
</dbReference>
<dbReference type="PANTHER" id="PTHR43080">
    <property type="entry name" value="CBS DOMAIN-CONTAINING PROTEIN CBSX3, MITOCHONDRIAL"/>
    <property type="match status" value="1"/>
</dbReference>
<comment type="caution">
    <text evidence="5">The sequence shown here is derived from an EMBL/GenBank/DDBJ whole genome shotgun (WGS) entry which is preliminary data.</text>
</comment>
<dbReference type="CDD" id="cd04586">
    <property type="entry name" value="CBS_pair_BON_assoc"/>
    <property type="match status" value="1"/>
</dbReference>
<keyword evidence="1 2" id="KW-0129">CBS domain</keyword>
<proteinExistence type="predicted"/>
<evidence type="ECO:0000256" key="1">
    <source>
        <dbReference type="ARBA" id="ARBA00023122"/>
    </source>
</evidence>
<accession>A0ABT3NYN1</accession>